<dbReference type="AlphaFoldDB" id="A0A1M6DD81"/>
<dbReference type="GO" id="GO:0003677">
    <property type="term" value="F:DNA binding"/>
    <property type="evidence" value="ECO:0007669"/>
    <property type="project" value="UniProtKB-KW"/>
</dbReference>
<dbReference type="Pfam" id="PF03466">
    <property type="entry name" value="LysR_substrate"/>
    <property type="match status" value="1"/>
</dbReference>
<evidence type="ECO:0000256" key="3">
    <source>
        <dbReference type="ARBA" id="ARBA00023125"/>
    </source>
</evidence>
<name>A0A1M6DD81_9CLOT</name>
<evidence type="ECO:0000313" key="7">
    <source>
        <dbReference type="Proteomes" id="UP000184241"/>
    </source>
</evidence>
<protein>
    <submittedName>
        <fullName evidence="6">DNA-binding transcriptional regulator, LysR family</fullName>
    </submittedName>
</protein>
<gene>
    <name evidence="6" type="ORF">SAMN02745941_04224</name>
</gene>
<dbReference type="Proteomes" id="UP000184241">
    <property type="component" value="Unassembled WGS sequence"/>
</dbReference>
<dbReference type="PROSITE" id="PS50931">
    <property type="entry name" value="HTH_LYSR"/>
    <property type="match status" value="1"/>
</dbReference>
<dbReference type="RefSeq" id="WP_073022540.1">
    <property type="nucleotide sequence ID" value="NZ_FQXU01000018.1"/>
</dbReference>
<keyword evidence="3 6" id="KW-0238">DNA-binding</keyword>
<feature type="domain" description="HTH lysR-type" evidence="5">
    <location>
        <begin position="1"/>
        <end position="58"/>
    </location>
</feature>
<dbReference type="Gene3D" id="1.10.10.10">
    <property type="entry name" value="Winged helix-like DNA-binding domain superfamily/Winged helix DNA-binding domain"/>
    <property type="match status" value="1"/>
</dbReference>
<sequence length="296" mass="34030">MHIDNLKYFYDIATTKNISFVAKKSHISQSALSQQLIKLEDKLDTKLLERSNKGVNLTPEGEIALKYTKTILTSYSRMLEELNAYKNNKKTVNIYSLSYVKNFILPGFIGDFKKNFKNYKINLSSIETPFNEESLNSSSFDIIISSEKFLREDIVCQKLFDDEFVALASPKFNIKDEYTIEEILTLPIIIVNNNTNISKYVEDKLSSFNSNRDSLNVLFTTDSPLTALNALLVNEAISFAPKTVAQLYTKDHNLKEVKISNFTLSYSLYLLVNRSFYMDEKVFIDTLKKKIKGFLK</sequence>
<evidence type="ECO:0000256" key="2">
    <source>
        <dbReference type="ARBA" id="ARBA00023015"/>
    </source>
</evidence>
<dbReference type="SUPFAM" id="SSF53850">
    <property type="entry name" value="Periplasmic binding protein-like II"/>
    <property type="match status" value="1"/>
</dbReference>
<dbReference type="GO" id="GO:0003700">
    <property type="term" value="F:DNA-binding transcription factor activity"/>
    <property type="evidence" value="ECO:0007669"/>
    <property type="project" value="InterPro"/>
</dbReference>
<accession>A0A1M6DD81</accession>
<reference evidence="6 7" key="1">
    <citation type="submission" date="2016-11" db="EMBL/GenBank/DDBJ databases">
        <authorList>
            <person name="Jaros S."/>
            <person name="Januszkiewicz K."/>
            <person name="Wedrychowicz H."/>
        </authorList>
    </citation>
    <scope>NUCLEOTIDE SEQUENCE [LARGE SCALE GENOMIC DNA]</scope>
    <source>
        <strain evidence="6 7">DSM 6191</strain>
    </source>
</reference>
<dbReference type="SUPFAM" id="SSF46785">
    <property type="entry name" value="Winged helix' DNA-binding domain"/>
    <property type="match status" value="1"/>
</dbReference>
<evidence type="ECO:0000313" key="6">
    <source>
        <dbReference type="EMBL" id="SHI71247.1"/>
    </source>
</evidence>
<dbReference type="Gene3D" id="3.40.190.290">
    <property type="match status" value="1"/>
</dbReference>
<dbReference type="GO" id="GO:0005829">
    <property type="term" value="C:cytosol"/>
    <property type="evidence" value="ECO:0007669"/>
    <property type="project" value="TreeGrafter"/>
</dbReference>
<evidence type="ECO:0000256" key="4">
    <source>
        <dbReference type="ARBA" id="ARBA00023163"/>
    </source>
</evidence>
<dbReference type="Pfam" id="PF00126">
    <property type="entry name" value="HTH_1"/>
    <property type="match status" value="1"/>
</dbReference>
<keyword evidence="2" id="KW-0805">Transcription regulation</keyword>
<dbReference type="InterPro" id="IPR005119">
    <property type="entry name" value="LysR_subst-bd"/>
</dbReference>
<dbReference type="PANTHER" id="PTHR30419">
    <property type="entry name" value="HTH-TYPE TRANSCRIPTIONAL REGULATOR YBHD"/>
    <property type="match status" value="1"/>
</dbReference>
<dbReference type="EMBL" id="FQXU01000018">
    <property type="protein sequence ID" value="SHI71247.1"/>
    <property type="molecule type" value="Genomic_DNA"/>
</dbReference>
<comment type="similarity">
    <text evidence="1">Belongs to the LysR transcriptional regulatory family.</text>
</comment>
<keyword evidence="4" id="KW-0804">Transcription</keyword>
<organism evidence="6 7">
    <name type="scientific">Clostridium intestinale DSM 6191</name>
    <dbReference type="NCBI Taxonomy" id="1121320"/>
    <lineage>
        <taxon>Bacteria</taxon>
        <taxon>Bacillati</taxon>
        <taxon>Bacillota</taxon>
        <taxon>Clostridia</taxon>
        <taxon>Eubacteriales</taxon>
        <taxon>Clostridiaceae</taxon>
        <taxon>Clostridium</taxon>
    </lineage>
</organism>
<dbReference type="FunFam" id="1.10.10.10:FF:000001">
    <property type="entry name" value="LysR family transcriptional regulator"/>
    <property type="match status" value="1"/>
</dbReference>
<dbReference type="InterPro" id="IPR000847">
    <property type="entry name" value="LysR_HTH_N"/>
</dbReference>
<evidence type="ECO:0000259" key="5">
    <source>
        <dbReference type="PROSITE" id="PS50931"/>
    </source>
</evidence>
<dbReference type="InterPro" id="IPR036390">
    <property type="entry name" value="WH_DNA-bd_sf"/>
</dbReference>
<dbReference type="InterPro" id="IPR036388">
    <property type="entry name" value="WH-like_DNA-bd_sf"/>
</dbReference>
<dbReference type="InterPro" id="IPR050950">
    <property type="entry name" value="HTH-type_LysR_regulators"/>
</dbReference>
<proteinExistence type="inferred from homology"/>
<evidence type="ECO:0000256" key="1">
    <source>
        <dbReference type="ARBA" id="ARBA00009437"/>
    </source>
</evidence>
<dbReference type="PANTHER" id="PTHR30419:SF8">
    <property type="entry name" value="NITROGEN ASSIMILATION TRANSCRIPTIONAL ACTIVATOR-RELATED"/>
    <property type="match status" value="1"/>
</dbReference>